<dbReference type="STRING" id="1406858.GCA_000710895_03823"/>
<dbReference type="Pfam" id="PF07969">
    <property type="entry name" value="Amidohydro_3"/>
    <property type="match status" value="1"/>
</dbReference>
<dbReference type="AlphaFoldDB" id="A0A379JHA5"/>
<evidence type="ECO:0000313" key="2">
    <source>
        <dbReference type="EMBL" id="SUD48029.1"/>
    </source>
</evidence>
<dbReference type="InterPro" id="IPR013108">
    <property type="entry name" value="Amidohydro_3"/>
</dbReference>
<organism evidence="2 3">
    <name type="scientific">Nocardia otitidiscaviarum</name>
    <dbReference type="NCBI Taxonomy" id="1823"/>
    <lineage>
        <taxon>Bacteria</taxon>
        <taxon>Bacillati</taxon>
        <taxon>Actinomycetota</taxon>
        <taxon>Actinomycetes</taxon>
        <taxon>Mycobacteriales</taxon>
        <taxon>Nocardiaceae</taxon>
        <taxon>Nocardia</taxon>
    </lineage>
</organism>
<dbReference type="Gene3D" id="3.10.310.70">
    <property type="match status" value="1"/>
</dbReference>
<dbReference type="CDD" id="cd01300">
    <property type="entry name" value="YtcJ_like"/>
    <property type="match status" value="1"/>
</dbReference>
<keyword evidence="2" id="KW-0378">Hydrolase</keyword>
<keyword evidence="3" id="KW-1185">Reference proteome</keyword>
<dbReference type="EC" id="3.5.1.91" evidence="2"/>
<reference evidence="2 3" key="1">
    <citation type="submission" date="2018-06" db="EMBL/GenBank/DDBJ databases">
        <authorList>
            <consortium name="Pathogen Informatics"/>
            <person name="Doyle S."/>
        </authorList>
    </citation>
    <scope>NUCLEOTIDE SEQUENCE [LARGE SCALE GENOMIC DNA]</scope>
    <source>
        <strain evidence="2 3">NCTC1934</strain>
    </source>
</reference>
<gene>
    <name evidence="2" type="primary">nfdA_1</name>
    <name evidence="2" type="ORF">NCTC1934_05356</name>
</gene>
<dbReference type="SUPFAM" id="SSF51338">
    <property type="entry name" value="Composite domain of metallo-dependent hydrolases"/>
    <property type="match status" value="1"/>
</dbReference>
<dbReference type="InterPro" id="IPR033932">
    <property type="entry name" value="YtcJ-like"/>
</dbReference>
<dbReference type="PANTHER" id="PTHR22642">
    <property type="entry name" value="IMIDAZOLONEPROPIONASE"/>
    <property type="match status" value="1"/>
</dbReference>
<dbReference type="RefSeq" id="WP_039812170.1">
    <property type="nucleotide sequence ID" value="NZ_UGRY01000004.1"/>
</dbReference>
<evidence type="ECO:0000313" key="3">
    <source>
        <dbReference type="Proteomes" id="UP000255467"/>
    </source>
</evidence>
<dbReference type="EMBL" id="UGRY01000004">
    <property type="protein sequence ID" value="SUD48029.1"/>
    <property type="molecule type" value="Genomic_DNA"/>
</dbReference>
<sequence>MDTADLIFTGASIITVDPETEGATAVAVCDGRILAVGGREVLSLRGPGTDVIELEDRCLLPGFVEPHTHPTRDQILFSESVIDIRPTACTTAAQVRTVVDEAVRAARPGRALLFHGLDPELQPGFPEPTREWLDELAPDRPIVIRQNAGRIAWANSAALRLAGLSEDTADPFGGHFERDRYGMLTGKAYEEPAIAAVTDRIVADHPDPAIGLLAREHEHFAARGVTLCGDMGFTDEIRVRTARLYQRGLAKVRTRAYETASPAMGTICPRDNGDDMFRQIGIKLLRAPDTARHTADRLGELVRAYHPDGWQLACRAQDGDEATLVLDAYEQALRAYPRSDHRLRLEHCGAMTPEQFRRANQLGVTCSLFMDHLYYWGDTATDGNADGAAWEPESHWVRARSAIEADVRISFHNDCPVTPEAPLHNMACAITRVSRRGRVLGPDEGVNLEQAIRAQTLDAAYQLFADDITGSITPGKYADLVVLDVDPYTVPPDELPDIGVRTTYLAGVATHRRY</sequence>
<name>A0A379JHA5_9NOCA</name>
<dbReference type="PANTHER" id="PTHR22642:SF2">
    <property type="entry name" value="PROTEIN LONG AFTER FAR-RED 3"/>
    <property type="match status" value="1"/>
</dbReference>
<dbReference type="GO" id="GO:0016810">
    <property type="term" value="F:hydrolase activity, acting on carbon-nitrogen (but not peptide) bonds"/>
    <property type="evidence" value="ECO:0007669"/>
    <property type="project" value="InterPro"/>
</dbReference>
<dbReference type="Gene3D" id="3.20.20.140">
    <property type="entry name" value="Metal-dependent hydrolases"/>
    <property type="match status" value="1"/>
</dbReference>
<proteinExistence type="predicted"/>
<dbReference type="SUPFAM" id="SSF51556">
    <property type="entry name" value="Metallo-dependent hydrolases"/>
    <property type="match status" value="1"/>
</dbReference>
<dbReference type="Gene3D" id="2.30.40.10">
    <property type="entry name" value="Urease, subunit C, domain 1"/>
    <property type="match status" value="1"/>
</dbReference>
<feature type="domain" description="Amidohydrolase 3" evidence="1">
    <location>
        <begin position="50"/>
        <end position="508"/>
    </location>
</feature>
<dbReference type="InterPro" id="IPR011059">
    <property type="entry name" value="Metal-dep_hydrolase_composite"/>
</dbReference>
<dbReference type="Proteomes" id="UP000255467">
    <property type="component" value="Unassembled WGS sequence"/>
</dbReference>
<dbReference type="InterPro" id="IPR032466">
    <property type="entry name" value="Metal_Hydrolase"/>
</dbReference>
<dbReference type="OrthoDB" id="3173428at2"/>
<evidence type="ECO:0000259" key="1">
    <source>
        <dbReference type="Pfam" id="PF07969"/>
    </source>
</evidence>
<protein>
    <submittedName>
        <fullName evidence="2">N-substituted formamide deformylase</fullName>
        <ecNumber evidence="2">3.5.1.91</ecNumber>
    </submittedName>
</protein>
<accession>A0A379JHA5</accession>